<sequence length="422" mass="49626">MKPAFRLVRNGLFILFLFVILFAYAMFQGGFTSWFLFYSFLPIFLYLVGLLFYPISRWNVERNMFKHVVATGDRITASIQIKRKIPFPIYYVIVEEVFPESLNRIDIRHAKYQYMDQPNKLYQNRQMKKIIFPWFKREFIITYDLDQLPRGVHVLPAVRVKTGDIFGLIKKEYVYPVTNELIVYPVTRNIHLVEKINSYEQGSISSFSLNLKNTNVATGVREYTPGDKFSWIDWKQTARKNDVMTKEFEQEKSTDTLIILDNCYYHGMNLLAYEATIEASMSLMETIRRQASQVGFLSIGEDTVFFPVKNDPAKMEGIRKHLTQVQPRLNYPFARKLKEEMQKITNSYFVILVTTHLDHMVRDTLQHMGLREKKLMILYIQTEGRISMEEHRVIQELRNEGVGISLLTEKDLVMDPIEVNAL</sequence>
<dbReference type="AlphaFoldDB" id="A0A923L4J0"/>
<dbReference type="PANTHER" id="PTHR34351:SF2">
    <property type="entry name" value="DUF58 DOMAIN-CONTAINING PROTEIN"/>
    <property type="match status" value="1"/>
</dbReference>
<organism evidence="3 4">
    <name type="scientific">Ornithinibacillus hominis</name>
    <dbReference type="NCBI Taxonomy" id="2763055"/>
    <lineage>
        <taxon>Bacteria</taxon>
        <taxon>Bacillati</taxon>
        <taxon>Bacillota</taxon>
        <taxon>Bacilli</taxon>
        <taxon>Bacillales</taxon>
        <taxon>Bacillaceae</taxon>
        <taxon>Ornithinibacillus</taxon>
    </lineage>
</organism>
<dbReference type="PANTHER" id="PTHR34351">
    <property type="entry name" value="SLR1927 PROTEIN-RELATED"/>
    <property type="match status" value="1"/>
</dbReference>
<feature type="transmembrane region" description="Helical" evidence="1">
    <location>
        <begin position="33"/>
        <end position="55"/>
    </location>
</feature>
<dbReference type="RefSeq" id="WP_186869052.1">
    <property type="nucleotide sequence ID" value="NZ_JACOOL010000003.1"/>
</dbReference>
<proteinExistence type="predicted"/>
<accession>A0A923L4J0</accession>
<evidence type="ECO:0000313" key="4">
    <source>
        <dbReference type="Proteomes" id="UP000637359"/>
    </source>
</evidence>
<evidence type="ECO:0000259" key="2">
    <source>
        <dbReference type="Pfam" id="PF01882"/>
    </source>
</evidence>
<comment type="caution">
    <text evidence="3">The sequence shown here is derived from an EMBL/GenBank/DDBJ whole genome shotgun (WGS) entry which is preliminary data.</text>
</comment>
<keyword evidence="1" id="KW-0812">Transmembrane</keyword>
<keyword evidence="1" id="KW-0472">Membrane</keyword>
<name>A0A923L4J0_9BACI</name>
<gene>
    <name evidence="3" type="ORF">H8S33_05810</name>
</gene>
<dbReference type="Proteomes" id="UP000637359">
    <property type="component" value="Unassembled WGS sequence"/>
</dbReference>
<feature type="domain" description="DUF58" evidence="2">
    <location>
        <begin position="220"/>
        <end position="373"/>
    </location>
</feature>
<reference evidence="3" key="1">
    <citation type="submission" date="2020-08" db="EMBL/GenBank/DDBJ databases">
        <title>Genome public.</title>
        <authorList>
            <person name="Liu C."/>
            <person name="Sun Q."/>
        </authorList>
    </citation>
    <scope>NUCLEOTIDE SEQUENCE</scope>
    <source>
        <strain evidence="3">BX22</strain>
    </source>
</reference>
<protein>
    <submittedName>
        <fullName evidence="3">DUF58 domain-containing protein</fullName>
    </submittedName>
</protein>
<evidence type="ECO:0000256" key="1">
    <source>
        <dbReference type="SAM" id="Phobius"/>
    </source>
</evidence>
<dbReference type="InterPro" id="IPR002881">
    <property type="entry name" value="DUF58"/>
</dbReference>
<evidence type="ECO:0000313" key="3">
    <source>
        <dbReference type="EMBL" id="MBC5636343.1"/>
    </source>
</evidence>
<feature type="transmembrane region" description="Helical" evidence="1">
    <location>
        <begin position="7"/>
        <end position="27"/>
    </location>
</feature>
<dbReference type="EMBL" id="JACOOL010000003">
    <property type="protein sequence ID" value="MBC5636343.1"/>
    <property type="molecule type" value="Genomic_DNA"/>
</dbReference>
<keyword evidence="1" id="KW-1133">Transmembrane helix</keyword>
<dbReference type="Pfam" id="PF01882">
    <property type="entry name" value="DUF58"/>
    <property type="match status" value="1"/>
</dbReference>
<keyword evidence="4" id="KW-1185">Reference proteome</keyword>